<evidence type="ECO:0000313" key="2">
    <source>
        <dbReference type="Proteomes" id="UP000225706"/>
    </source>
</evidence>
<dbReference type="InterPro" id="IPR027903">
    <property type="entry name" value="DUF4566"/>
</dbReference>
<accession>A0A2B4RVZ1</accession>
<organism evidence="1 2">
    <name type="scientific">Stylophora pistillata</name>
    <name type="common">Smooth cauliflower coral</name>
    <dbReference type="NCBI Taxonomy" id="50429"/>
    <lineage>
        <taxon>Eukaryota</taxon>
        <taxon>Metazoa</taxon>
        <taxon>Cnidaria</taxon>
        <taxon>Anthozoa</taxon>
        <taxon>Hexacorallia</taxon>
        <taxon>Scleractinia</taxon>
        <taxon>Astrocoeniina</taxon>
        <taxon>Pocilloporidae</taxon>
        <taxon>Stylophora</taxon>
    </lineage>
</organism>
<proteinExistence type="predicted"/>
<comment type="caution">
    <text evidence="1">The sequence shown here is derived from an EMBL/GenBank/DDBJ whole genome shotgun (WGS) entry which is preliminary data.</text>
</comment>
<dbReference type="AlphaFoldDB" id="A0A2B4RVZ1"/>
<evidence type="ECO:0000313" key="1">
    <source>
        <dbReference type="EMBL" id="PFX20382.1"/>
    </source>
</evidence>
<dbReference type="Proteomes" id="UP000225706">
    <property type="component" value="Unassembled WGS sequence"/>
</dbReference>
<dbReference type="Pfam" id="PF15130">
    <property type="entry name" value="DUF4566"/>
    <property type="match status" value="1"/>
</dbReference>
<dbReference type="OrthoDB" id="9860094at2759"/>
<dbReference type="EMBL" id="LSMT01000319">
    <property type="protein sequence ID" value="PFX20382.1"/>
    <property type="molecule type" value="Genomic_DNA"/>
</dbReference>
<keyword evidence="2" id="KW-1185">Reference proteome</keyword>
<sequence length="230" mass="27073">MADPASRKSATLNRLRSQLRRKRESFAEQFDFKMYFAVVFKDKKKKSALFEVAEVIPVMTNNYEDSILKGVQEEVYSLESSQQLLEKDIVQLHAPRYQCLRKDVIGCVQEIDFFLWPRNDIDRIVCLLFSRWKGEEHSDYRLIQGKFEFESHDYEKQLLRLLTRKEGTGLMLSNPSQSLFLFVDKHHLQTEKSKVAVFKMSSFCLHVPQDQLTHWGSELRDDVLAPFMPD</sequence>
<reference evidence="2" key="1">
    <citation type="journal article" date="2017" name="bioRxiv">
        <title>Comparative analysis of the genomes of Stylophora pistillata and Acropora digitifera provides evidence for extensive differences between species of corals.</title>
        <authorList>
            <person name="Voolstra C.R."/>
            <person name="Li Y."/>
            <person name="Liew Y.J."/>
            <person name="Baumgarten S."/>
            <person name="Zoccola D."/>
            <person name="Flot J.-F."/>
            <person name="Tambutte S."/>
            <person name="Allemand D."/>
            <person name="Aranda M."/>
        </authorList>
    </citation>
    <scope>NUCLEOTIDE SEQUENCE [LARGE SCALE GENOMIC DNA]</scope>
</reference>
<gene>
    <name evidence="1" type="ORF">AWC38_SpisGene15166</name>
</gene>
<protein>
    <submittedName>
        <fullName evidence="1">Uncharacterized protein C6orf62-like</fullName>
    </submittedName>
</protein>
<name>A0A2B4RVZ1_STYPI</name>